<dbReference type="OrthoDB" id="9770036at2"/>
<dbReference type="AlphaFoldDB" id="A0A2G1QU88"/>
<keyword evidence="5 7" id="KW-0472">Membrane</keyword>
<dbReference type="EMBL" id="PDVP01000001">
    <property type="protein sequence ID" value="PHP69024.1"/>
    <property type="molecule type" value="Genomic_DNA"/>
</dbReference>
<feature type="transmembrane region" description="Helical" evidence="7">
    <location>
        <begin position="323"/>
        <end position="345"/>
    </location>
</feature>
<keyword evidence="2" id="KW-1003">Cell membrane</keyword>
<organism evidence="10 11">
    <name type="scientific">Zhengella mangrovi</name>
    <dbReference type="NCBI Taxonomy" id="1982044"/>
    <lineage>
        <taxon>Bacteria</taxon>
        <taxon>Pseudomonadati</taxon>
        <taxon>Pseudomonadota</taxon>
        <taxon>Alphaproteobacteria</taxon>
        <taxon>Hyphomicrobiales</taxon>
        <taxon>Notoacmeibacteraceae</taxon>
        <taxon>Zhengella</taxon>
    </lineage>
</organism>
<evidence type="ECO:0000259" key="8">
    <source>
        <dbReference type="Pfam" id="PF02687"/>
    </source>
</evidence>
<comment type="subcellular location">
    <subcellularLocation>
        <location evidence="1">Cell membrane</location>
        <topology evidence="1">Multi-pass membrane protein</topology>
    </subcellularLocation>
</comment>
<feature type="transmembrane region" description="Helical" evidence="7">
    <location>
        <begin position="279"/>
        <end position="303"/>
    </location>
</feature>
<comment type="caution">
    <text evidence="10">The sequence shown here is derived from an EMBL/GenBank/DDBJ whole genome shotgun (WGS) entry which is preliminary data.</text>
</comment>
<feature type="transmembrane region" description="Helical" evidence="7">
    <location>
        <begin position="21"/>
        <end position="40"/>
    </location>
</feature>
<proteinExistence type="inferred from homology"/>
<keyword evidence="11" id="KW-1185">Reference proteome</keyword>
<evidence type="ECO:0000256" key="5">
    <source>
        <dbReference type="ARBA" id="ARBA00023136"/>
    </source>
</evidence>
<protein>
    <submittedName>
        <fullName evidence="10">Multidrug ABC transporter substrate-binding protein</fullName>
    </submittedName>
</protein>
<evidence type="ECO:0000256" key="4">
    <source>
        <dbReference type="ARBA" id="ARBA00022989"/>
    </source>
</evidence>
<reference evidence="10 11" key="1">
    <citation type="submission" date="2017-10" db="EMBL/GenBank/DDBJ databases">
        <title>Sedimentibacterium mangrovi gen. nov., sp. nov., a novel member of family Phyllobacteriacea isolated from mangrove sediment.</title>
        <authorList>
            <person name="Liao H."/>
            <person name="Tian Y."/>
        </authorList>
    </citation>
    <scope>NUCLEOTIDE SEQUENCE [LARGE SCALE GENOMIC DNA]</scope>
    <source>
        <strain evidence="10 11">X9-2-2</strain>
    </source>
</reference>
<comment type="similarity">
    <text evidence="6">Belongs to the ABC-4 integral membrane protein family.</text>
</comment>
<evidence type="ECO:0000313" key="10">
    <source>
        <dbReference type="EMBL" id="PHP69024.1"/>
    </source>
</evidence>
<dbReference type="RefSeq" id="WP_099303670.1">
    <property type="nucleotide sequence ID" value="NZ_PDVP01000001.1"/>
</dbReference>
<dbReference type="Pfam" id="PF02687">
    <property type="entry name" value="FtsX"/>
    <property type="match status" value="1"/>
</dbReference>
<dbReference type="PANTHER" id="PTHR30572:SF4">
    <property type="entry name" value="ABC TRANSPORTER PERMEASE YTRF"/>
    <property type="match status" value="1"/>
</dbReference>
<feature type="transmembrane region" description="Helical" evidence="7">
    <location>
        <begin position="365"/>
        <end position="385"/>
    </location>
</feature>
<dbReference type="GO" id="GO:0022857">
    <property type="term" value="F:transmembrane transporter activity"/>
    <property type="evidence" value="ECO:0007669"/>
    <property type="project" value="TreeGrafter"/>
</dbReference>
<dbReference type="InterPro" id="IPR025857">
    <property type="entry name" value="MacB_PCD"/>
</dbReference>
<evidence type="ECO:0000256" key="1">
    <source>
        <dbReference type="ARBA" id="ARBA00004651"/>
    </source>
</evidence>
<dbReference type="Pfam" id="PF12704">
    <property type="entry name" value="MacB_PCD"/>
    <property type="match status" value="1"/>
</dbReference>
<evidence type="ECO:0000256" key="2">
    <source>
        <dbReference type="ARBA" id="ARBA00022475"/>
    </source>
</evidence>
<name>A0A2G1QU88_9HYPH</name>
<dbReference type="Proteomes" id="UP000221168">
    <property type="component" value="Unassembled WGS sequence"/>
</dbReference>
<keyword evidence="3 7" id="KW-0812">Transmembrane</keyword>
<dbReference type="PANTHER" id="PTHR30572">
    <property type="entry name" value="MEMBRANE COMPONENT OF TRANSPORTER-RELATED"/>
    <property type="match status" value="1"/>
</dbReference>
<evidence type="ECO:0000256" key="6">
    <source>
        <dbReference type="ARBA" id="ARBA00038076"/>
    </source>
</evidence>
<dbReference type="GO" id="GO:0005886">
    <property type="term" value="C:plasma membrane"/>
    <property type="evidence" value="ECO:0007669"/>
    <property type="project" value="UniProtKB-SubCell"/>
</dbReference>
<dbReference type="InterPro" id="IPR050250">
    <property type="entry name" value="Macrolide_Exporter_MacB"/>
</dbReference>
<evidence type="ECO:0000259" key="9">
    <source>
        <dbReference type="Pfam" id="PF12704"/>
    </source>
</evidence>
<sequence>MFRETLLQALAAILRNALRSFLTVLGVIIGVAAVIAMVTIGRGSTVQIESDVSKLGTNLLMVRPGLRRGPAGSGRPATPFTTRDVEAIRTQVAGVETVAPMNVQAMTIVSGNENYTGEVTGTDNSFFAARDWKLAEGREFFESEIRSGAAVCILGETVRKEIFGSGNPMGEKIRIEQISCRVIGLLTEKGASAYGSDQDDVVLMPARTFMRRVSGKQEVRMIYVGVKQGVSTARVQSAIETLLRERRRIRPGDEDDFRIRDTKEITSMLTGVTGVMTGLLSAVAAVSLLVGGIGIMNIMLVSVTERTREIGIRLAIGATETQVLMQFLVEAVVLSLIGGLIGIGFGLGLGYVGAIFMKVPFAPDWSVAVLAFVFSAFIGIIFGYFPARRAARLDPIEALHHE</sequence>
<evidence type="ECO:0000256" key="3">
    <source>
        <dbReference type="ARBA" id="ARBA00022692"/>
    </source>
</evidence>
<feature type="domain" description="MacB-like periplasmic core" evidence="9">
    <location>
        <begin position="20"/>
        <end position="241"/>
    </location>
</feature>
<dbReference type="InterPro" id="IPR003838">
    <property type="entry name" value="ABC3_permease_C"/>
</dbReference>
<keyword evidence="4 7" id="KW-1133">Transmembrane helix</keyword>
<accession>A0A2G1QU88</accession>
<evidence type="ECO:0000256" key="7">
    <source>
        <dbReference type="SAM" id="Phobius"/>
    </source>
</evidence>
<feature type="domain" description="ABC3 transporter permease C-terminal" evidence="8">
    <location>
        <begin position="282"/>
        <end position="395"/>
    </location>
</feature>
<gene>
    <name evidence="10" type="ORF">CSC94_03325</name>
</gene>
<evidence type="ECO:0000313" key="11">
    <source>
        <dbReference type="Proteomes" id="UP000221168"/>
    </source>
</evidence>